<dbReference type="PROSITE" id="PS00360">
    <property type="entry name" value="RIBOSOMAL_S9"/>
    <property type="match status" value="1"/>
</dbReference>
<dbReference type="InterPro" id="IPR020568">
    <property type="entry name" value="Ribosomal_Su5_D2-typ_SF"/>
</dbReference>
<evidence type="ECO:0000256" key="1">
    <source>
        <dbReference type="ARBA" id="ARBA00005251"/>
    </source>
</evidence>
<reference evidence="8 9" key="1">
    <citation type="submission" date="2016-07" db="EMBL/GenBank/DDBJ databases">
        <title>Pervasive Adenine N6-methylation of Active Genes in Fungi.</title>
        <authorList>
            <consortium name="DOE Joint Genome Institute"/>
            <person name="Mondo S.J."/>
            <person name="Dannebaum R.O."/>
            <person name="Kuo R.C."/>
            <person name="Labutti K."/>
            <person name="Haridas S."/>
            <person name="Kuo A."/>
            <person name="Salamov A."/>
            <person name="Ahrendt S.R."/>
            <person name="Lipzen A."/>
            <person name="Sullivan W."/>
            <person name="Andreopoulos W.B."/>
            <person name="Clum A."/>
            <person name="Lindquist E."/>
            <person name="Daum C."/>
            <person name="Ramamoorthy G.K."/>
            <person name="Gryganskyi A."/>
            <person name="Culley D."/>
            <person name="Magnuson J.K."/>
            <person name="James T.Y."/>
            <person name="O'Malley M.A."/>
            <person name="Stajich J.E."/>
            <person name="Spatafora J.W."/>
            <person name="Visel A."/>
            <person name="Grigoriev I.V."/>
        </authorList>
    </citation>
    <scope>NUCLEOTIDE SEQUENCE [LARGE SCALE GENOMIC DNA]</scope>
    <source>
        <strain evidence="8 9">62-1032</strain>
    </source>
</reference>
<name>A0A1Y2FWB3_9BASI</name>
<dbReference type="InterPro" id="IPR023035">
    <property type="entry name" value="Ribosomal_uS9_bac/plastid"/>
</dbReference>
<keyword evidence="2 6" id="KW-0689">Ribosomal protein</keyword>
<dbReference type="GO" id="GO:0003723">
    <property type="term" value="F:RNA binding"/>
    <property type="evidence" value="ECO:0007669"/>
    <property type="project" value="TreeGrafter"/>
</dbReference>
<protein>
    <recommendedName>
        <fullName evidence="4">Small ribosomal subunit protein uS9m</fullName>
    </recommendedName>
    <alternativeName>
        <fullName evidence="5">37S ribosomal protein S9, mitochondrial</fullName>
    </alternativeName>
</protein>
<accession>A0A1Y2FWB3</accession>
<sequence length="373" mass="40553">MASRTPLGALKQSVQAPRLARAQSSTTTSSFFPTQSFSQPRQQLPPNSLWFTARPSLNATLQSLQTTLTASRAHLFKAGLLPSINSSLGVDAEFSSTLPHPRARRWMATKEMATYLRNGTDLKSSQYKKLTSVLSNLEGLLPYAELADQLPSPSSPSLVVDPVAASKGALEGQDAFRGDSVSLRAQLEDILARFQQPQAVSSTGIAVDRVVGKDRRLGKKDKEGRVMAVGRRKESGARVWIIPAQGAADAAEQIPGRVLVNSKPLPTYFPLHTHSAAAIQALTLTSSLGSFNVFAIVKGGGIAAQADAVAMGVARALVEWERCEVEAGRIEEATETWRDLLKKAKLIERDPRMVERKKTGQLKARKKFTWVKR</sequence>
<feature type="compositionally biased region" description="Low complexity" evidence="7">
    <location>
        <begin position="23"/>
        <end position="40"/>
    </location>
</feature>
<evidence type="ECO:0000313" key="9">
    <source>
        <dbReference type="Proteomes" id="UP000193467"/>
    </source>
</evidence>
<dbReference type="GO" id="GO:0005763">
    <property type="term" value="C:mitochondrial small ribosomal subunit"/>
    <property type="evidence" value="ECO:0007669"/>
    <property type="project" value="TreeGrafter"/>
</dbReference>
<evidence type="ECO:0000256" key="2">
    <source>
        <dbReference type="ARBA" id="ARBA00022980"/>
    </source>
</evidence>
<dbReference type="InterPro" id="IPR014721">
    <property type="entry name" value="Ribsml_uS5_D2-typ_fold_subgr"/>
</dbReference>
<proteinExistence type="inferred from homology"/>
<evidence type="ECO:0000256" key="3">
    <source>
        <dbReference type="ARBA" id="ARBA00023274"/>
    </source>
</evidence>
<evidence type="ECO:0000256" key="4">
    <source>
        <dbReference type="ARBA" id="ARBA00039318"/>
    </source>
</evidence>
<evidence type="ECO:0000256" key="7">
    <source>
        <dbReference type="SAM" id="MobiDB-lite"/>
    </source>
</evidence>
<dbReference type="NCBIfam" id="NF001099">
    <property type="entry name" value="PRK00132.1"/>
    <property type="match status" value="1"/>
</dbReference>
<dbReference type="OrthoDB" id="10254627at2759"/>
<evidence type="ECO:0000256" key="5">
    <source>
        <dbReference type="ARBA" id="ARBA00042623"/>
    </source>
</evidence>
<dbReference type="PANTHER" id="PTHR21569:SF1">
    <property type="entry name" value="SMALL RIBOSOMAL SUBUNIT PROTEIN US9M"/>
    <property type="match status" value="1"/>
</dbReference>
<feature type="region of interest" description="Disordered" evidence="7">
    <location>
        <begin position="1"/>
        <end position="46"/>
    </location>
</feature>
<evidence type="ECO:0000313" key="8">
    <source>
        <dbReference type="EMBL" id="ORY87466.1"/>
    </source>
</evidence>
<evidence type="ECO:0000256" key="6">
    <source>
        <dbReference type="RuleBase" id="RU003815"/>
    </source>
</evidence>
<dbReference type="STRING" id="106004.A0A1Y2FWB3"/>
<dbReference type="GO" id="GO:0006412">
    <property type="term" value="P:translation"/>
    <property type="evidence" value="ECO:0007669"/>
    <property type="project" value="InterPro"/>
</dbReference>
<dbReference type="AlphaFoldDB" id="A0A1Y2FWB3"/>
<dbReference type="PANTHER" id="PTHR21569">
    <property type="entry name" value="RIBOSOMAL PROTEIN S9"/>
    <property type="match status" value="1"/>
</dbReference>
<gene>
    <name evidence="8" type="ORF">BCR35DRAFT_302233</name>
</gene>
<keyword evidence="9" id="KW-1185">Reference proteome</keyword>
<dbReference type="Proteomes" id="UP000193467">
    <property type="component" value="Unassembled WGS sequence"/>
</dbReference>
<dbReference type="EMBL" id="MCGR01000013">
    <property type="protein sequence ID" value="ORY87466.1"/>
    <property type="molecule type" value="Genomic_DNA"/>
</dbReference>
<comment type="caution">
    <text evidence="8">The sequence shown here is derived from an EMBL/GenBank/DDBJ whole genome shotgun (WGS) entry which is preliminary data.</text>
</comment>
<dbReference type="GO" id="GO:0003735">
    <property type="term" value="F:structural constituent of ribosome"/>
    <property type="evidence" value="ECO:0007669"/>
    <property type="project" value="InterPro"/>
</dbReference>
<dbReference type="InParanoid" id="A0A1Y2FWB3"/>
<dbReference type="InterPro" id="IPR020574">
    <property type="entry name" value="Ribosomal_uS9_CS"/>
</dbReference>
<dbReference type="SUPFAM" id="SSF54211">
    <property type="entry name" value="Ribosomal protein S5 domain 2-like"/>
    <property type="match status" value="1"/>
</dbReference>
<organism evidence="8 9">
    <name type="scientific">Leucosporidium creatinivorum</name>
    <dbReference type="NCBI Taxonomy" id="106004"/>
    <lineage>
        <taxon>Eukaryota</taxon>
        <taxon>Fungi</taxon>
        <taxon>Dikarya</taxon>
        <taxon>Basidiomycota</taxon>
        <taxon>Pucciniomycotina</taxon>
        <taxon>Microbotryomycetes</taxon>
        <taxon>Leucosporidiales</taxon>
        <taxon>Leucosporidium</taxon>
    </lineage>
</organism>
<keyword evidence="3 6" id="KW-0687">Ribonucleoprotein</keyword>
<dbReference type="InterPro" id="IPR000754">
    <property type="entry name" value="Ribosomal_uS9"/>
</dbReference>
<dbReference type="Gene3D" id="3.30.230.10">
    <property type="match status" value="1"/>
</dbReference>
<comment type="similarity">
    <text evidence="1 6">Belongs to the universal ribosomal protein uS9 family.</text>
</comment>
<dbReference type="Pfam" id="PF00380">
    <property type="entry name" value="Ribosomal_S9"/>
    <property type="match status" value="1"/>
</dbReference>